<sequence length="198" mass="21805">MTKILHIQMKYLSVRRTPEAIGITTRVKCFELRGGADLSELGFAQLLRAHPAEGPVQQQQLHGVAVQPPAHQEGGEARSEEEQRAEASLSTQALQAPLQLAVRDLLAGGLQPSEHRPVLPDPVGMVRSPKLHLLLRSPEIRDQELAGEKVPGSEQDRMATPPYTWGAEHLTGLTCGRRQVKAGVKETVRNKFNPERLD</sequence>
<feature type="region of interest" description="Disordered" evidence="1">
    <location>
        <begin position="143"/>
        <end position="165"/>
    </location>
</feature>
<proteinExistence type="predicted"/>
<evidence type="ECO:0000256" key="1">
    <source>
        <dbReference type="SAM" id="MobiDB-lite"/>
    </source>
</evidence>
<feature type="compositionally biased region" description="Basic and acidic residues" evidence="1">
    <location>
        <begin position="73"/>
        <end position="85"/>
    </location>
</feature>
<dbReference type="AlphaFoldDB" id="A0A4Z2GUG3"/>
<accession>A0A4Z2GUG3</accession>
<name>A0A4Z2GUG3_9TELE</name>
<comment type="caution">
    <text evidence="2">The sequence shown here is derived from an EMBL/GenBank/DDBJ whole genome shotgun (WGS) entry which is preliminary data.</text>
</comment>
<evidence type="ECO:0000313" key="3">
    <source>
        <dbReference type="Proteomes" id="UP000314294"/>
    </source>
</evidence>
<dbReference type="EMBL" id="SRLO01000410">
    <property type="protein sequence ID" value="TNN57238.1"/>
    <property type="molecule type" value="Genomic_DNA"/>
</dbReference>
<feature type="region of interest" description="Disordered" evidence="1">
    <location>
        <begin position="54"/>
        <end position="91"/>
    </location>
</feature>
<reference evidence="2 3" key="1">
    <citation type="submission" date="2019-03" db="EMBL/GenBank/DDBJ databases">
        <title>First draft genome of Liparis tanakae, snailfish: a comprehensive survey of snailfish specific genes.</title>
        <authorList>
            <person name="Kim W."/>
            <person name="Song I."/>
            <person name="Jeong J.-H."/>
            <person name="Kim D."/>
            <person name="Kim S."/>
            <person name="Ryu S."/>
            <person name="Song J.Y."/>
            <person name="Lee S.K."/>
        </authorList>
    </citation>
    <scope>NUCLEOTIDE SEQUENCE [LARGE SCALE GENOMIC DNA]</scope>
    <source>
        <tissue evidence="2">Muscle</tissue>
    </source>
</reference>
<gene>
    <name evidence="2" type="ORF">EYF80_032572</name>
</gene>
<organism evidence="2 3">
    <name type="scientific">Liparis tanakae</name>
    <name type="common">Tanaka's snailfish</name>
    <dbReference type="NCBI Taxonomy" id="230148"/>
    <lineage>
        <taxon>Eukaryota</taxon>
        <taxon>Metazoa</taxon>
        <taxon>Chordata</taxon>
        <taxon>Craniata</taxon>
        <taxon>Vertebrata</taxon>
        <taxon>Euteleostomi</taxon>
        <taxon>Actinopterygii</taxon>
        <taxon>Neopterygii</taxon>
        <taxon>Teleostei</taxon>
        <taxon>Neoteleostei</taxon>
        <taxon>Acanthomorphata</taxon>
        <taxon>Eupercaria</taxon>
        <taxon>Perciformes</taxon>
        <taxon>Cottioidei</taxon>
        <taxon>Cottales</taxon>
        <taxon>Liparidae</taxon>
        <taxon>Liparis</taxon>
    </lineage>
</organism>
<evidence type="ECO:0000313" key="2">
    <source>
        <dbReference type="EMBL" id="TNN57238.1"/>
    </source>
</evidence>
<dbReference type="Proteomes" id="UP000314294">
    <property type="component" value="Unassembled WGS sequence"/>
</dbReference>
<protein>
    <submittedName>
        <fullName evidence="2">Uncharacterized protein</fullName>
    </submittedName>
</protein>
<keyword evidence="3" id="KW-1185">Reference proteome</keyword>